<evidence type="ECO:0000313" key="5">
    <source>
        <dbReference type="EMBL" id="OMP84321.1"/>
    </source>
</evidence>
<dbReference type="PANTHER" id="PTHR43364:SF7">
    <property type="entry name" value="NADP-DEPENDENT OXIDOREDUCTASE DOMAIN-CONTAINING PROTEIN-RELATED"/>
    <property type="match status" value="1"/>
</dbReference>
<dbReference type="Gene3D" id="3.20.20.100">
    <property type="entry name" value="NADP-dependent oxidoreductase domain"/>
    <property type="match status" value="1"/>
</dbReference>
<protein>
    <submittedName>
        <fullName evidence="5">Norsolorinic acid reductase</fullName>
    </submittedName>
</protein>
<gene>
    <name evidence="5" type="ORF">BK809_0000328</name>
</gene>
<keyword evidence="2" id="KW-0560">Oxidoreductase</keyword>
<dbReference type="InterPro" id="IPR036188">
    <property type="entry name" value="FAD/NAD-bd_sf"/>
</dbReference>
<comment type="caution">
    <text evidence="5">The sequence shown here is derived from an EMBL/GenBank/DDBJ whole genome shotgun (WGS) entry which is preliminary data.</text>
</comment>
<dbReference type="Proteomes" id="UP000190776">
    <property type="component" value="Unassembled WGS sequence"/>
</dbReference>
<dbReference type="Pfam" id="PF00248">
    <property type="entry name" value="Aldo_ket_red"/>
    <property type="match status" value="1"/>
</dbReference>
<dbReference type="EMBL" id="MSZU01000095">
    <property type="protein sequence ID" value="OMP84321.1"/>
    <property type="molecule type" value="Genomic_DNA"/>
</dbReference>
<dbReference type="InterPro" id="IPR050523">
    <property type="entry name" value="AKR_Detox_Biosynth"/>
</dbReference>
<reference evidence="5 6" key="1">
    <citation type="submission" date="2017-01" db="EMBL/GenBank/DDBJ databases">
        <title>Draft genome sequence of Diplodia seriata F98.1, a fungal species involved in grapevine trunk diseases.</title>
        <authorList>
            <person name="Robert-Siegwald G."/>
            <person name="Vallet J."/>
            <person name="Abou-Mansour E."/>
            <person name="Xu J."/>
            <person name="Rey P."/>
            <person name="Bertsch C."/>
            <person name="Rego C."/>
            <person name="Larignon P."/>
            <person name="Fontaine F."/>
            <person name="Lebrun M.-H."/>
        </authorList>
    </citation>
    <scope>NUCLEOTIDE SEQUENCE [LARGE SCALE GENOMIC DNA]</scope>
    <source>
        <strain evidence="5 6">F98.1</strain>
    </source>
</reference>
<sequence length="498" mass="54696">MADMQAFFQVPPKPTSSLAWHRILSPSASIKVSPVALGGISLGSAWSGYFGQNEDAAALLDTFHGLGGNFVDTSNDYNAGESERLIGEWMEARGVRDQMVVATKFSSGFMRFQRDKVPLHQSNFAGNSAKSLHVSVKQSLKNLRTDYVDILYVHWWDAATSVEELMTHLHALVMARQVLYLGASDMPAWVVVKANAYARQHGYTPFSVYQGRWNAAYRDMEAEIIPMCEDQGMAIVPWGALDGGQLMTAKQREEASKNPEARKGYGEDEKHIRVSGVLERIANAKGVTLQAVALAYLYQQSTYVVPIVGVQTVEHVRALNDAVEVRLSDDEVAAIHEASAFVPLFPVSFLYQSETRPYSTRLGAADVENTRMAGWINAPPKQPFTNFQPAPSGTPFTQGDQWSVPLPPADSAILPQAAVNAIRHFVSIFLPEFKDAPFHSTKLCWYTDSLDNSFVIDYVPTYADGSVFVCTGGSGHGAKFLPVLGEVSQSPVKHGDRE</sequence>
<feature type="domain" description="NADP-dependent oxidoreductase" evidence="4">
    <location>
        <begin position="35"/>
        <end position="338"/>
    </location>
</feature>
<proteinExistence type="inferred from homology"/>
<dbReference type="Gene3D" id="3.30.9.10">
    <property type="entry name" value="D-Amino Acid Oxidase, subunit A, domain 2"/>
    <property type="match status" value="1"/>
</dbReference>
<comment type="similarity">
    <text evidence="3">Belongs to the aldo/keto reductase family. Aldo/keto reductase 2 subfamily.</text>
</comment>
<evidence type="ECO:0000256" key="2">
    <source>
        <dbReference type="ARBA" id="ARBA00023002"/>
    </source>
</evidence>
<name>A0A1S8BAN2_9PEZI</name>
<dbReference type="PANTHER" id="PTHR43364">
    <property type="entry name" value="NADH-SPECIFIC METHYLGLYOXAL REDUCTASE-RELATED"/>
    <property type="match status" value="1"/>
</dbReference>
<evidence type="ECO:0000256" key="1">
    <source>
        <dbReference type="ARBA" id="ARBA00022857"/>
    </source>
</evidence>
<dbReference type="InterPro" id="IPR023210">
    <property type="entry name" value="NADP_OxRdtase_dom"/>
</dbReference>
<organism evidence="5 6">
    <name type="scientific">Diplodia seriata</name>
    <dbReference type="NCBI Taxonomy" id="420778"/>
    <lineage>
        <taxon>Eukaryota</taxon>
        <taxon>Fungi</taxon>
        <taxon>Dikarya</taxon>
        <taxon>Ascomycota</taxon>
        <taxon>Pezizomycotina</taxon>
        <taxon>Dothideomycetes</taxon>
        <taxon>Dothideomycetes incertae sedis</taxon>
        <taxon>Botryosphaeriales</taxon>
        <taxon>Botryosphaeriaceae</taxon>
        <taxon>Diplodia</taxon>
    </lineage>
</organism>
<keyword evidence="1" id="KW-0521">NADP</keyword>
<dbReference type="Gene3D" id="3.50.50.60">
    <property type="entry name" value="FAD/NAD(P)-binding domain"/>
    <property type="match status" value="1"/>
</dbReference>
<dbReference type="SUPFAM" id="SSF51430">
    <property type="entry name" value="NAD(P)-linked oxidoreductase"/>
    <property type="match status" value="1"/>
</dbReference>
<dbReference type="STRING" id="420778.A0A1S8BAN2"/>
<evidence type="ECO:0000259" key="4">
    <source>
        <dbReference type="Pfam" id="PF00248"/>
    </source>
</evidence>
<dbReference type="GO" id="GO:0016491">
    <property type="term" value="F:oxidoreductase activity"/>
    <property type="evidence" value="ECO:0007669"/>
    <property type="project" value="UniProtKB-KW"/>
</dbReference>
<dbReference type="AlphaFoldDB" id="A0A1S8BAN2"/>
<evidence type="ECO:0000256" key="3">
    <source>
        <dbReference type="ARBA" id="ARBA00038157"/>
    </source>
</evidence>
<evidence type="ECO:0000313" key="6">
    <source>
        <dbReference type="Proteomes" id="UP000190776"/>
    </source>
</evidence>
<accession>A0A1S8BAN2</accession>
<dbReference type="InterPro" id="IPR036812">
    <property type="entry name" value="NAD(P)_OxRdtase_dom_sf"/>
</dbReference>
<dbReference type="OrthoDB" id="48988at2759"/>